<dbReference type="Proteomes" id="UP001501175">
    <property type="component" value="Unassembled WGS sequence"/>
</dbReference>
<organism evidence="3 4">
    <name type="scientific">Nibrella saemangeumensis</name>
    <dbReference type="NCBI Taxonomy" id="1084526"/>
    <lineage>
        <taxon>Bacteria</taxon>
        <taxon>Pseudomonadati</taxon>
        <taxon>Bacteroidota</taxon>
        <taxon>Cytophagia</taxon>
        <taxon>Cytophagales</taxon>
        <taxon>Spirosomataceae</taxon>
        <taxon>Nibrella</taxon>
    </lineage>
</organism>
<name>A0ABP8N6U8_9BACT</name>
<keyword evidence="1" id="KW-0472">Membrane</keyword>
<dbReference type="RefSeq" id="WP_345245727.1">
    <property type="nucleotide sequence ID" value="NZ_BAABHD010000062.1"/>
</dbReference>
<keyword evidence="1" id="KW-1133">Transmembrane helix</keyword>
<feature type="transmembrane region" description="Helical" evidence="1">
    <location>
        <begin position="47"/>
        <end position="74"/>
    </location>
</feature>
<reference evidence="4" key="1">
    <citation type="journal article" date="2019" name="Int. J. Syst. Evol. Microbiol.">
        <title>The Global Catalogue of Microorganisms (GCM) 10K type strain sequencing project: providing services to taxonomists for standard genome sequencing and annotation.</title>
        <authorList>
            <consortium name="The Broad Institute Genomics Platform"/>
            <consortium name="The Broad Institute Genome Sequencing Center for Infectious Disease"/>
            <person name="Wu L."/>
            <person name="Ma J."/>
        </authorList>
    </citation>
    <scope>NUCLEOTIDE SEQUENCE [LARGE SCALE GENOMIC DNA]</scope>
    <source>
        <strain evidence="4">JCM 17927</strain>
    </source>
</reference>
<comment type="caution">
    <text evidence="3">The sequence shown here is derived from an EMBL/GenBank/DDBJ whole genome shotgun (WGS) entry which is preliminary data.</text>
</comment>
<dbReference type="PANTHER" id="PTHR34220">
    <property type="entry name" value="SENSOR HISTIDINE KINASE YPDA"/>
    <property type="match status" value="1"/>
</dbReference>
<dbReference type="EMBL" id="BAABHD010000062">
    <property type="protein sequence ID" value="GAA4461447.1"/>
    <property type="molecule type" value="Genomic_DNA"/>
</dbReference>
<evidence type="ECO:0000313" key="3">
    <source>
        <dbReference type="EMBL" id="GAA4461447.1"/>
    </source>
</evidence>
<dbReference type="Pfam" id="PF06580">
    <property type="entry name" value="His_kinase"/>
    <property type="match status" value="1"/>
</dbReference>
<accession>A0ABP8N6U8</accession>
<dbReference type="SUPFAM" id="SSF55874">
    <property type="entry name" value="ATPase domain of HSP90 chaperone/DNA topoisomerase II/histidine kinase"/>
    <property type="match status" value="1"/>
</dbReference>
<evidence type="ECO:0000256" key="1">
    <source>
        <dbReference type="SAM" id="Phobius"/>
    </source>
</evidence>
<proteinExistence type="predicted"/>
<feature type="transmembrane region" description="Helical" evidence="1">
    <location>
        <begin position="12"/>
        <end position="35"/>
    </location>
</feature>
<keyword evidence="4" id="KW-1185">Reference proteome</keyword>
<dbReference type="InterPro" id="IPR036890">
    <property type="entry name" value="HATPase_C_sf"/>
</dbReference>
<feature type="transmembrane region" description="Helical" evidence="1">
    <location>
        <begin position="94"/>
        <end position="117"/>
    </location>
</feature>
<keyword evidence="1" id="KW-0812">Transmembrane</keyword>
<sequence>MSITNPVAQHQYILISTLFFSSLTIGAYLLATLLIHRFILQRFRPGVFMLYLLGVHGLTSMLVYWHFIFFLRYFGPDNLPGVYSRNAEHVAGLAMWQIPFDTIIVLLFSYSLFYNYLLYAVGLKAFKDLFTARLRQERLEKENLLLEFNFLKAQINPHFLFNTLNNIYSFSFKSPDKVQDTVLKLADLMRYSLYETEIERVLLAKEIQFLDSYIELQRIRYDAGTTLSYTVQGSPGQFTIPPLLLIVFVENAFKHGLQANTQTGWVKICLTIDQDMLTFTVENNLPLRKNREVGGIGLTNVRKRLDHAFGSSYQLRVDELPQSFCVQLTLPLYELAISSNHRG</sequence>
<gene>
    <name evidence="3" type="ORF">GCM10023189_36960</name>
</gene>
<dbReference type="PANTHER" id="PTHR34220:SF7">
    <property type="entry name" value="SENSOR HISTIDINE KINASE YPDA"/>
    <property type="match status" value="1"/>
</dbReference>
<dbReference type="InterPro" id="IPR050640">
    <property type="entry name" value="Bact_2-comp_sensor_kinase"/>
</dbReference>
<protein>
    <recommendedName>
        <fullName evidence="2">Signal transduction histidine kinase internal region domain-containing protein</fullName>
    </recommendedName>
</protein>
<evidence type="ECO:0000259" key="2">
    <source>
        <dbReference type="Pfam" id="PF06580"/>
    </source>
</evidence>
<evidence type="ECO:0000313" key="4">
    <source>
        <dbReference type="Proteomes" id="UP001501175"/>
    </source>
</evidence>
<dbReference type="Gene3D" id="3.30.565.10">
    <property type="entry name" value="Histidine kinase-like ATPase, C-terminal domain"/>
    <property type="match status" value="1"/>
</dbReference>
<dbReference type="InterPro" id="IPR010559">
    <property type="entry name" value="Sig_transdc_His_kin_internal"/>
</dbReference>
<feature type="domain" description="Signal transduction histidine kinase internal region" evidence="2">
    <location>
        <begin position="147"/>
        <end position="222"/>
    </location>
</feature>